<name>A0A552UG10_9SPHN</name>
<gene>
    <name evidence="1" type="ORF">FMM06_02920</name>
</gene>
<proteinExistence type="predicted"/>
<dbReference type="RefSeq" id="WP_143554713.1">
    <property type="nucleotide sequence ID" value="NZ_VJWA01000001.1"/>
</dbReference>
<dbReference type="AlphaFoldDB" id="A0A552UG10"/>
<evidence type="ECO:0000313" key="2">
    <source>
        <dbReference type="Proteomes" id="UP000317894"/>
    </source>
</evidence>
<sequence>MVRSGFGLRSKLDRAPGVVRLAGARRAAALRTSAGLARAQGSDVDDEGVLDLVTKRLKLMLRAFLASVAMLAPAGAFSKGLAVKDLTTIERAVTEALGPGFIGRAAPARIDLMCASCAGEPIVGVQIGVQNDGTEQRVRAGQTKIDDLERICRARSPECRISALDVAPAVGWVSSYRVGDTAGATAIVIRDGDLLTIRAIARDAASARRIVDTLLPLVKERVVGR</sequence>
<evidence type="ECO:0000313" key="1">
    <source>
        <dbReference type="EMBL" id="TRW17168.1"/>
    </source>
</evidence>
<protein>
    <submittedName>
        <fullName evidence="1">Uncharacterized protein</fullName>
    </submittedName>
</protein>
<reference evidence="1 2" key="1">
    <citation type="submission" date="2019-07" db="EMBL/GenBank/DDBJ databases">
        <title>Novel species isolated from glacier.</title>
        <authorList>
            <person name="Liu Q."/>
            <person name="Xin Y.-H."/>
        </authorList>
    </citation>
    <scope>NUCLEOTIDE SEQUENCE [LARGE SCALE GENOMIC DNA]</scope>
    <source>
        <strain evidence="1 2">LB1R16</strain>
    </source>
</reference>
<dbReference type="Proteomes" id="UP000317894">
    <property type="component" value="Unassembled WGS sequence"/>
</dbReference>
<dbReference type="OrthoDB" id="7572866at2"/>
<organism evidence="1 2">
    <name type="scientific">Glacieibacterium frigidum</name>
    <dbReference type="NCBI Taxonomy" id="2593303"/>
    <lineage>
        <taxon>Bacteria</taxon>
        <taxon>Pseudomonadati</taxon>
        <taxon>Pseudomonadota</taxon>
        <taxon>Alphaproteobacteria</taxon>
        <taxon>Sphingomonadales</taxon>
        <taxon>Sphingosinicellaceae</taxon>
        <taxon>Glacieibacterium</taxon>
    </lineage>
</organism>
<accession>A0A552UG10</accession>
<dbReference type="EMBL" id="VJWA01000001">
    <property type="protein sequence ID" value="TRW17168.1"/>
    <property type="molecule type" value="Genomic_DNA"/>
</dbReference>
<keyword evidence="2" id="KW-1185">Reference proteome</keyword>
<comment type="caution">
    <text evidence="1">The sequence shown here is derived from an EMBL/GenBank/DDBJ whole genome shotgun (WGS) entry which is preliminary data.</text>
</comment>